<dbReference type="SMART" id="SM00965">
    <property type="entry name" value="STN"/>
    <property type="match status" value="1"/>
</dbReference>
<proteinExistence type="inferred from homology"/>
<keyword evidence="15" id="KW-0675">Receptor</keyword>
<dbReference type="GO" id="GO:0009279">
    <property type="term" value="C:cell outer membrane"/>
    <property type="evidence" value="ECO:0007669"/>
    <property type="project" value="UniProtKB-SubCell"/>
</dbReference>
<evidence type="ECO:0000256" key="6">
    <source>
        <dbReference type="ARBA" id="ARBA00022596"/>
    </source>
</evidence>
<evidence type="ECO:0000256" key="9">
    <source>
        <dbReference type="ARBA" id="ARBA00022906"/>
    </source>
</evidence>
<dbReference type="InterPro" id="IPR011662">
    <property type="entry name" value="Secretin/TonB_short_N"/>
</dbReference>
<evidence type="ECO:0000256" key="14">
    <source>
        <dbReference type="ARBA" id="ARBA00023136"/>
    </source>
</evidence>
<keyword evidence="16 19" id="KW-0998">Cell outer membrane</keyword>
<dbReference type="SUPFAM" id="SSF56935">
    <property type="entry name" value="Porins"/>
    <property type="match status" value="1"/>
</dbReference>
<dbReference type="GO" id="GO:0038023">
    <property type="term" value="F:signaling receptor activity"/>
    <property type="evidence" value="ECO:0007669"/>
    <property type="project" value="InterPro"/>
</dbReference>
<evidence type="ECO:0000259" key="21">
    <source>
        <dbReference type="SMART" id="SM00965"/>
    </source>
</evidence>
<dbReference type="EMBL" id="FNBM01000001">
    <property type="protein sequence ID" value="SDE91884.1"/>
    <property type="molecule type" value="Genomic_DNA"/>
</dbReference>
<dbReference type="GO" id="GO:0015891">
    <property type="term" value="P:siderophore transport"/>
    <property type="evidence" value="ECO:0007669"/>
    <property type="project" value="InterPro"/>
</dbReference>
<keyword evidence="4 19" id="KW-1134">Transmembrane beta strand</keyword>
<evidence type="ECO:0000256" key="10">
    <source>
        <dbReference type="ARBA" id="ARBA00023004"/>
    </source>
</evidence>
<dbReference type="GO" id="GO:0006829">
    <property type="term" value="P:zinc ion transport"/>
    <property type="evidence" value="ECO:0007669"/>
    <property type="project" value="UniProtKB-KW"/>
</dbReference>
<dbReference type="FunFam" id="2.40.170.20:FF:000005">
    <property type="entry name" value="TonB-dependent siderophore receptor"/>
    <property type="match status" value="1"/>
</dbReference>
<dbReference type="Pfam" id="PF07715">
    <property type="entry name" value="Plug"/>
    <property type="match status" value="1"/>
</dbReference>
<name>A0A1G7GUY0_9GAMM</name>
<accession>A0A1G7GUY0</accession>
<evidence type="ECO:0000256" key="4">
    <source>
        <dbReference type="ARBA" id="ARBA00022452"/>
    </source>
</evidence>
<gene>
    <name evidence="22" type="ORF">SAMN05216381_0347</name>
</gene>
<evidence type="ECO:0000256" key="19">
    <source>
        <dbReference type="PROSITE-ProRule" id="PRU01360"/>
    </source>
</evidence>
<keyword evidence="8" id="KW-0732">Signal</keyword>
<evidence type="ECO:0000256" key="18">
    <source>
        <dbReference type="ARBA" id="ARBA00072467"/>
    </source>
</evidence>
<dbReference type="Pfam" id="PF00593">
    <property type="entry name" value="TonB_dep_Rec_b-barrel"/>
    <property type="match status" value="1"/>
</dbReference>
<evidence type="ECO:0000256" key="2">
    <source>
        <dbReference type="ARBA" id="ARBA00009810"/>
    </source>
</evidence>
<keyword evidence="7 19" id="KW-0812">Transmembrane</keyword>
<comment type="subcellular location">
    <subcellularLocation>
        <location evidence="1 19">Cell outer membrane</location>
        <topology evidence="1 19">Multi-pass membrane protein</topology>
    </subcellularLocation>
</comment>
<dbReference type="Gene3D" id="3.55.50.30">
    <property type="match status" value="1"/>
</dbReference>
<organism evidence="22 23">
    <name type="scientific">Phytopseudomonas seleniipraecipitans</name>
    <dbReference type="NCBI Taxonomy" id="640205"/>
    <lineage>
        <taxon>Bacteria</taxon>
        <taxon>Pseudomonadati</taxon>
        <taxon>Pseudomonadota</taxon>
        <taxon>Gammaproteobacteria</taxon>
        <taxon>Pseudomonadales</taxon>
        <taxon>Pseudomonadaceae</taxon>
        <taxon>Phytopseudomonas</taxon>
    </lineage>
</organism>
<dbReference type="Pfam" id="PF07660">
    <property type="entry name" value="STN"/>
    <property type="match status" value="1"/>
</dbReference>
<feature type="domain" description="Secretin/TonB short N-terminal" evidence="21">
    <location>
        <begin position="78"/>
        <end position="129"/>
    </location>
</feature>
<dbReference type="InterPro" id="IPR036942">
    <property type="entry name" value="Beta-barrel_TonB_sf"/>
</dbReference>
<comment type="function">
    <text evidence="17">Transports the metallophore pseudopaline, which is involved in the acquisition of nickel and zinc, and thus enables bacterial growth inside the host, where metal access is limited. Is probably involved in the import of pseudopaline-metal complexes.</text>
</comment>
<evidence type="ECO:0000256" key="12">
    <source>
        <dbReference type="ARBA" id="ARBA00023077"/>
    </source>
</evidence>
<sequence>MRATTAGVETTMNDRTTRRQDAFWKRLSLAVLLSTTSLPLVQPALAQAATDQAATYAFAIPAQALPQALDAFSRATGINVVYTDEAPYRMQAPALNGRMTAEQALARLLAGSGFSYRQPNAGTVTLQVLRTEGAVNLGAVNIQSQRAPSYSYQPPETTSLTRSDTPLLEIPQAVAVVPAQALQDQQPQNLDDALANVSGITQSNTLGSTLDAVMKRGFGDNRDGSILRDGMRTIQGRNFTATAERVEVLKGPSSMLYGILDPGGVINVVSKKPQLESYRAITARASTFGHGKNGSGGTLDLTGPLGDSGLAYRLVADYDDADYWRSFGNNRDKTFAPSLAWYGEDTTVTLSHEYREYSVPFDRGTLFVNGKPLNIPSERRLDEPYNVTEGRSNLSIFDLSHQLSEEWKAHFAYSYNRDTYDDYQARVTSVNTNNGTVGRRLDGTRGAVSTSHFATFDLDGKVAFGGMQHDLLMGVDHEYRKFYREDLIRQTTTRRLDYNQPVYGLDPVPTTVVASDSDQTDRVVTQSAFIQDSIHLNEQWIFVAGARYQLYDQLAGRGRPFTKNTDIDGQVWVPRVGLVYKLSDELSLYGGYTESFKPNSTIAPLSSGATINGVPSEEGTSWELGAKLDMPGRITGTLALFDIVKENVLVTQTIGAETFATGAGEVRSRGVELDVTGQLTDRLSLIGTFALTDAKVTKDPDLKGNGLQNVARQAGSLSAVYDFGTLFGADRLRAGAGARYVGEREGDAGNTFTLPSYTVADAFASYDTRLGENKLKLQLNVKNLFDKTYYSSSVNSLNVSIGDPRQVQLSSTLEF</sequence>
<keyword evidence="3 19" id="KW-0813">Transport</keyword>
<reference evidence="22 23" key="1">
    <citation type="submission" date="2016-10" db="EMBL/GenBank/DDBJ databases">
        <authorList>
            <person name="de Groot N.N."/>
        </authorList>
    </citation>
    <scope>NUCLEOTIDE SEQUENCE [LARGE SCALE GENOMIC DNA]</scope>
    <source>
        <strain evidence="22 23">LMG 25475</strain>
    </source>
</reference>
<evidence type="ECO:0000256" key="16">
    <source>
        <dbReference type="ARBA" id="ARBA00023237"/>
    </source>
</evidence>
<dbReference type="PANTHER" id="PTHR32552:SF85">
    <property type="entry name" value="BLL7968 PROTEIN"/>
    <property type="match status" value="1"/>
</dbReference>
<protein>
    <recommendedName>
        <fullName evidence="18">Metal-pseudopaline receptor CntO</fullName>
    </recommendedName>
</protein>
<keyword evidence="11" id="KW-0406">Ion transport</keyword>
<dbReference type="GO" id="GO:0015675">
    <property type="term" value="P:nickel cation transport"/>
    <property type="evidence" value="ECO:0007669"/>
    <property type="project" value="UniProtKB-KW"/>
</dbReference>
<dbReference type="InterPro" id="IPR037066">
    <property type="entry name" value="Plug_dom_sf"/>
</dbReference>
<evidence type="ECO:0000256" key="7">
    <source>
        <dbReference type="ARBA" id="ARBA00022692"/>
    </source>
</evidence>
<keyword evidence="9" id="KW-0864">Zinc transport</keyword>
<dbReference type="PROSITE" id="PS52016">
    <property type="entry name" value="TONB_DEPENDENT_REC_3"/>
    <property type="match status" value="1"/>
</dbReference>
<dbReference type="InterPro" id="IPR039426">
    <property type="entry name" value="TonB-dep_rcpt-like"/>
</dbReference>
<dbReference type="InterPro" id="IPR012910">
    <property type="entry name" value="Plug_dom"/>
</dbReference>
<dbReference type="FunFam" id="2.170.130.10:FF:000001">
    <property type="entry name" value="Catecholate siderophore TonB-dependent receptor"/>
    <property type="match status" value="1"/>
</dbReference>
<evidence type="ECO:0000256" key="5">
    <source>
        <dbReference type="ARBA" id="ARBA00022496"/>
    </source>
</evidence>
<dbReference type="GO" id="GO:0015344">
    <property type="term" value="F:siderophore uptake transmembrane transporter activity"/>
    <property type="evidence" value="ECO:0007669"/>
    <property type="project" value="TreeGrafter"/>
</dbReference>
<evidence type="ECO:0000256" key="20">
    <source>
        <dbReference type="RuleBase" id="RU003357"/>
    </source>
</evidence>
<dbReference type="Proteomes" id="UP000243378">
    <property type="component" value="Unassembled WGS sequence"/>
</dbReference>
<comment type="similarity">
    <text evidence="2 19 20">Belongs to the TonB-dependent receptor family.</text>
</comment>
<keyword evidence="14 19" id="KW-0472">Membrane</keyword>
<keyword evidence="10" id="KW-0408">Iron</keyword>
<evidence type="ECO:0000256" key="8">
    <source>
        <dbReference type="ARBA" id="ARBA00022729"/>
    </source>
</evidence>
<keyword evidence="5" id="KW-0410">Iron transport</keyword>
<evidence type="ECO:0000313" key="23">
    <source>
        <dbReference type="Proteomes" id="UP000243378"/>
    </source>
</evidence>
<evidence type="ECO:0000256" key="3">
    <source>
        <dbReference type="ARBA" id="ARBA00022448"/>
    </source>
</evidence>
<dbReference type="AlphaFoldDB" id="A0A1G7GUY0"/>
<keyword evidence="9" id="KW-0862">Zinc</keyword>
<evidence type="ECO:0000256" key="11">
    <source>
        <dbReference type="ARBA" id="ARBA00023065"/>
    </source>
</evidence>
<dbReference type="CDD" id="cd01347">
    <property type="entry name" value="ligand_gated_channel"/>
    <property type="match status" value="1"/>
</dbReference>
<keyword evidence="6" id="KW-0533">Nickel</keyword>
<dbReference type="Gene3D" id="2.170.130.10">
    <property type="entry name" value="TonB-dependent receptor, plug domain"/>
    <property type="match status" value="1"/>
</dbReference>
<dbReference type="Gene3D" id="2.40.170.20">
    <property type="entry name" value="TonB-dependent receptor, beta-barrel domain"/>
    <property type="match status" value="1"/>
</dbReference>
<dbReference type="InterPro" id="IPR000531">
    <property type="entry name" value="Beta-barrel_TonB"/>
</dbReference>
<dbReference type="InterPro" id="IPR010105">
    <property type="entry name" value="TonB_sidphr_rcpt"/>
</dbReference>
<evidence type="ECO:0000313" key="22">
    <source>
        <dbReference type="EMBL" id="SDE91884.1"/>
    </source>
</evidence>
<evidence type="ECO:0000256" key="1">
    <source>
        <dbReference type="ARBA" id="ARBA00004571"/>
    </source>
</evidence>
<dbReference type="STRING" id="640205.SAMN05216381_0347"/>
<evidence type="ECO:0000256" key="15">
    <source>
        <dbReference type="ARBA" id="ARBA00023170"/>
    </source>
</evidence>
<dbReference type="PANTHER" id="PTHR32552">
    <property type="entry name" value="FERRICHROME IRON RECEPTOR-RELATED"/>
    <property type="match status" value="1"/>
</dbReference>
<keyword evidence="13" id="KW-0921">Nickel transport</keyword>
<evidence type="ECO:0000256" key="17">
    <source>
        <dbReference type="ARBA" id="ARBA00056786"/>
    </source>
</evidence>
<keyword evidence="12 20" id="KW-0798">TonB box</keyword>
<dbReference type="NCBIfam" id="TIGR01783">
    <property type="entry name" value="TonB-siderophor"/>
    <property type="match status" value="1"/>
</dbReference>
<evidence type="ECO:0000256" key="13">
    <source>
        <dbReference type="ARBA" id="ARBA00023112"/>
    </source>
</evidence>